<dbReference type="Pfam" id="PF14064">
    <property type="entry name" value="HmuY"/>
    <property type="match status" value="1"/>
</dbReference>
<dbReference type="KEGG" id="als:DJ013_21950"/>
<evidence type="ECO:0000313" key="1">
    <source>
        <dbReference type="EMBL" id="AWW00704.1"/>
    </source>
</evidence>
<protein>
    <recommendedName>
        <fullName evidence="3">HmuY protein</fullName>
    </recommendedName>
</protein>
<dbReference type="EMBL" id="CP029480">
    <property type="protein sequence ID" value="AWW00704.1"/>
    <property type="molecule type" value="Genomic_DNA"/>
</dbReference>
<accession>A0A2Z4GIK2</accession>
<keyword evidence="2" id="KW-1185">Reference proteome</keyword>
<evidence type="ECO:0008006" key="3">
    <source>
        <dbReference type="Google" id="ProtNLM"/>
    </source>
</evidence>
<name>A0A2Z4GIK2_9BACT</name>
<reference evidence="1 2" key="1">
    <citation type="submission" date="2018-05" db="EMBL/GenBank/DDBJ databases">
        <title>Complete genome sequence of Arcticibacterium luteifluviistationis SM1504T, a cytophagaceae bacterium isolated from Arctic surface seawater.</title>
        <authorList>
            <person name="Li Y."/>
            <person name="Qin Q.-L."/>
        </authorList>
    </citation>
    <scope>NUCLEOTIDE SEQUENCE [LARGE SCALE GENOMIC DNA]</scope>
    <source>
        <strain evidence="1 2">SM1504</strain>
    </source>
</reference>
<sequence length="198" mass="21045">MNAIKFLTICTLFVGLISCEEDEVVVAKDPVISETVSDLAANPSDAPNNHYTFFSFEDGVLTTADSASTKWDLAFKSTSVIVNGGVSGPGSAQAAVADGIYADFTEVPASLTMKSDDAEGLAIPSGSGNGWYNYSSTTHEISPIAGKVIFVKTSSGNYAKVEILSYYKGDPAAFDATAVGRYYTFRYVYQPDGSTKFE</sequence>
<evidence type="ECO:0000313" key="2">
    <source>
        <dbReference type="Proteomes" id="UP000249873"/>
    </source>
</evidence>
<dbReference type="AlphaFoldDB" id="A0A2Z4GIK2"/>
<gene>
    <name evidence="1" type="ORF">DJ013_21950</name>
</gene>
<dbReference type="OrthoDB" id="5510929at2"/>
<dbReference type="PROSITE" id="PS51257">
    <property type="entry name" value="PROKAR_LIPOPROTEIN"/>
    <property type="match status" value="1"/>
</dbReference>
<dbReference type="InterPro" id="IPR025921">
    <property type="entry name" value="HmuY"/>
</dbReference>
<organism evidence="1 2">
    <name type="scientific">Arcticibacterium luteifluviistationis</name>
    <dbReference type="NCBI Taxonomy" id="1784714"/>
    <lineage>
        <taxon>Bacteria</taxon>
        <taxon>Pseudomonadati</taxon>
        <taxon>Bacteroidota</taxon>
        <taxon>Cytophagia</taxon>
        <taxon>Cytophagales</taxon>
        <taxon>Leadbetterellaceae</taxon>
        <taxon>Arcticibacterium</taxon>
    </lineage>
</organism>
<dbReference type="Proteomes" id="UP000249873">
    <property type="component" value="Chromosome"/>
</dbReference>
<proteinExistence type="predicted"/>
<dbReference type="CDD" id="cd12105">
    <property type="entry name" value="HmuY"/>
    <property type="match status" value="1"/>
</dbReference>
<dbReference type="RefSeq" id="WP_111374070.1">
    <property type="nucleotide sequence ID" value="NZ_CP029480.1"/>
</dbReference>